<feature type="domain" description="Rhodanese" evidence="3">
    <location>
        <begin position="167"/>
        <end position="276"/>
    </location>
</feature>
<evidence type="ECO:0000256" key="1">
    <source>
        <dbReference type="ARBA" id="ARBA00022679"/>
    </source>
</evidence>
<evidence type="ECO:0000313" key="5">
    <source>
        <dbReference type="Proteomes" id="UP001550044"/>
    </source>
</evidence>
<comment type="caution">
    <text evidence="4">The sequence shown here is derived from an EMBL/GenBank/DDBJ whole genome shotgun (WGS) entry which is preliminary data.</text>
</comment>
<dbReference type="PROSITE" id="PS50206">
    <property type="entry name" value="RHODANESE_3"/>
    <property type="match status" value="2"/>
</dbReference>
<protein>
    <submittedName>
        <fullName evidence="4">Sulfurtransferase</fullName>
        <ecNumber evidence="4">2.8.1.-</ecNumber>
    </submittedName>
</protein>
<dbReference type="CDD" id="cd01449">
    <property type="entry name" value="TST_Repeat_2"/>
    <property type="match status" value="1"/>
</dbReference>
<dbReference type="EMBL" id="JBEXIP010000002">
    <property type="protein sequence ID" value="MET8432152.1"/>
    <property type="molecule type" value="Genomic_DNA"/>
</dbReference>
<dbReference type="GO" id="GO:0016740">
    <property type="term" value="F:transferase activity"/>
    <property type="evidence" value="ECO:0007669"/>
    <property type="project" value="UniProtKB-KW"/>
</dbReference>
<dbReference type="PANTHER" id="PTHR11364:SF27">
    <property type="entry name" value="SULFURTRANSFERASE"/>
    <property type="match status" value="1"/>
</dbReference>
<sequence length="296" mass="30726">MSTTDPRPPLPRPLVGTGWLAQQLGTPGLVVFDATVGAHRGAGQRIPGARPFDIDGVMSDQSSPLPHTMPGADRFTQELRSLGVDDCSTVVVYDGAGIYSSARAWWMLRAMGFDRAAVLDGGLPAWAAAGLPAESGTPAYAGPCGDFTARPRPGLIIGSDHVTAALADPASAVFDARTRERFTGEAKEPRPGLRGGHMPGAVNLPFGELQREGRMRPAKELRKAFSALAGDREKLVFSCGSGVTACVLALAAELAGYAESAVYDGSWSEWGLPSQLPVVTGPGMDGCRDAGGGPGL</sequence>
<dbReference type="SUPFAM" id="SSF52821">
    <property type="entry name" value="Rhodanese/Cell cycle control phosphatase"/>
    <property type="match status" value="2"/>
</dbReference>
<evidence type="ECO:0000259" key="3">
    <source>
        <dbReference type="PROSITE" id="PS50206"/>
    </source>
</evidence>
<dbReference type="InterPro" id="IPR001763">
    <property type="entry name" value="Rhodanese-like_dom"/>
</dbReference>
<dbReference type="Gene3D" id="3.40.250.10">
    <property type="entry name" value="Rhodanese-like domain"/>
    <property type="match status" value="2"/>
</dbReference>
<dbReference type="Proteomes" id="UP001550044">
    <property type="component" value="Unassembled WGS sequence"/>
</dbReference>
<keyword evidence="2" id="KW-0677">Repeat</keyword>
<reference evidence="4 5" key="1">
    <citation type="submission" date="2024-06" db="EMBL/GenBank/DDBJ databases">
        <title>The Natural Products Discovery Center: Release of the First 8490 Sequenced Strains for Exploring Actinobacteria Biosynthetic Diversity.</title>
        <authorList>
            <person name="Kalkreuter E."/>
            <person name="Kautsar S.A."/>
            <person name="Yang D."/>
            <person name="Bader C.D."/>
            <person name="Teijaro C.N."/>
            <person name="Fluegel L."/>
            <person name="Davis C.M."/>
            <person name="Simpson J.R."/>
            <person name="Lauterbach L."/>
            <person name="Steele A.D."/>
            <person name="Gui C."/>
            <person name="Meng S."/>
            <person name="Li G."/>
            <person name="Viehrig K."/>
            <person name="Ye F."/>
            <person name="Su P."/>
            <person name="Kiefer A.F."/>
            <person name="Nichols A."/>
            <person name="Cepeda A.J."/>
            <person name="Yan W."/>
            <person name="Fan B."/>
            <person name="Jiang Y."/>
            <person name="Adhikari A."/>
            <person name="Zheng C.-J."/>
            <person name="Schuster L."/>
            <person name="Cowan T.M."/>
            <person name="Smanski M.J."/>
            <person name="Chevrette M.G."/>
            <person name="De Carvalho L.P.S."/>
            <person name="Shen B."/>
        </authorList>
    </citation>
    <scope>NUCLEOTIDE SEQUENCE [LARGE SCALE GENOMIC DNA]</scope>
    <source>
        <strain evidence="4 5">NPDC005137</strain>
    </source>
</reference>
<dbReference type="EC" id="2.8.1.-" evidence="4"/>
<name>A0ABV2U2T7_9ACTN</name>
<keyword evidence="1 4" id="KW-0808">Transferase</keyword>
<dbReference type="PANTHER" id="PTHR11364">
    <property type="entry name" value="THIOSULFATE SULFERTANSFERASE"/>
    <property type="match status" value="1"/>
</dbReference>
<dbReference type="SMART" id="SM00450">
    <property type="entry name" value="RHOD"/>
    <property type="match status" value="2"/>
</dbReference>
<dbReference type="RefSeq" id="WP_356673709.1">
    <property type="nucleotide sequence ID" value="NZ_JBEXEF010000127.1"/>
</dbReference>
<organism evidence="4 5">
    <name type="scientific">Streptomyces sp. 900116325</name>
    <dbReference type="NCBI Taxonomy" id="3154295"/>
    <lineage>
        <taxon>Bacteria</taxon>
        <taxon>Bacillati</taxon>
        <taxon>Actinomycetota</taxon>
        <taxon>Actinomycetes</taxon>
        <taxon>Kitasatosporales</taxon>
        <taxon>Streptomycetaceae</taxon>
        <taxon>Streptomyces</taxon>
    </lineage>
</organism>
<proteinExistence type="predicted"/>
<dbReference type="Pfam" id="PF00581">
    <property type="entry name" value="Rhodanese"/>
    <property type="match status" value="2"/>
</dbReference>
<evidence type="ECO:0000256" key="2">
    <source>
        <dbReference type="ARBA" id="ARBA00022737"/>
    </source>
</evidence>
<dbReference type="CDD" id="cd01448">
    <property type="entry name" value="TST_Repeat_1"/>
    <property type="match status" value="1"/>
</dbReference>
<keyword evidence="5" id="KW-1185">Reference proteome</keyword>
<evidence type="ECO:0000313" key="4">
    <source>
        <dbReference type="EMBL" id="MET8432152.1"/>
    </source>
</evidence>
<dbReference type="InterPro" id="IPR045078">
    <property type="entry name" value="TST/MPST-like"/>
</dbReference>
<accession>A0ABV2U2T7</accession>
<gene>
    <name evidence="4" type="ORF">ABZV61_04985</name>
</gene>
<feature type="domain" description="Rhodanese" evidence="3">
    <location>
        <begin position="25"/>
        <end position="135"/>
    </location>
</feature>
<dbReference type="InterPro" id="IPR036873">
    <property type="entry name" value="Rhodanese-like_dom_sf"/>
</dbReference>